<name>A0ABT5BHU9_9BACT</name>
<evidence type="ECO:0000313" key="8">
    <source>
        <dbReference type="EMBL" id="MDC0673730.1"/>
    </source>
</evidence>
<dbReference type="Proteomes" id="UP001217838">
    <property type="component" value="Unassembled WGS sequence"/>
</dbReference>
<organism evidence="8 9">
    <name type="scientific">Nannocystis radixulma</name>
    <dbReference type="NCBI Taxonomy" id="2995305"/>
    <lineage>
        <taxon>Bacteria</taxon>
        <taxon>Pseudomonadati</taxon>
        <taxon>Myxococcota</taxon>
        <taxon>Polyangia</taxon>
        <taxon>Nannocystales</taxon>
        <taxon>Nannocystaceae</taxon>
        <taxon>Nannocystis</taxon>
    </lineage>
</organism>
<evidence type="ECO:0000256" key="1">
    <source>
        <dbReference type="ARBA" id="ARBA00022617"/>
    </source>
</evidence>
<gene>
    <name evidence="8" type="ORF">POL58_38650</name>
</gene>
<evidence type="ECO:0000256" key="6">
    <source>
        <dbReference type="SAM" id="SignalP"/>
    </source>
</evidence>
<dbReference type="InterPro" id="IPR009056">
    <property type="entry name" value="Cyt_c-like_dom"/>
</dbReference>
<evidence type="ECO:0000256" key="5">
    <source>
        <dbReference type="SAM" id="MobiDB-lite"/>
    </source>
</evidence>
<keyword evidence="1 4" id="KW-0349">Heme</keyword>
<keyword evidence="3 4" id="KW-0408">Iron</keyword>
<keyword evidence="9" id="KW-1185">Reference proteome</keyword>
<dbReference type="InterPro" id="IPR036909">
    <property type="entry name" value="Cyt_c-like_dom_sf"/>
</dbReference>
<evidence type="ECO:0000256" key="4">
    <source>
        <dbReference type="PROSITE-ProRule" id="PRU00433"/>
    </source>
</evidence>
<dbReference type="PROSITE" id="PS51257">
    <property type="entry name" value="PROKAR_LIPOPROTEIN"/>
    <property type="match status" value="1"/>
</dbReference>
<dbReference type="PROSITE" id="PS51007">
    <property type="entry name" value="CYTC"/>
    <property type="match status" value="1"/>
</dbReference>
<reference evidence="8 9" key="1">
    <citation type="submission" date="2022-11" db="EMBL/GenBank/DDBJ databases">
        <title>Minimal conservation of predation-associated metabolite biosynthetic gene clusters underscores biosynthetic potential of Myxococcota including descriptions for ten novel species: Archangium lansinium sp. nov., Myxococcus landrumus sp. nov., Nannocystis bai.</title>
        <authorList>
            <person name="Ahearne A."/>
            <person name="Stevens C."/>
            <person name="Dowd S."/>
        </authorList>
    </citation>
    <scope>NUCLEOTIDE SEQUENCE [LARGE SCALE GENOMIC DNA]</scope>
    <source>
        <strain evidence="8 9">NCELM</strain>
    </source>
</reference>
<dbReference type="RefSeq" id="WP_272007163.1">
    <property type="nucleotide sequence ID" value="NZ_JAQNDN010000022.1"/>
</dbReference>
<feature type="domain" description="Cytochrome c" evidence="7">
    <location>
        <begin position="38"/>
        <end position="129"/>
    </location>
</feature>
<evidence type="ECO:0000256" key="2">
    <source>
        <dbReference type="ARBA" id="ARBA00022723"/>
    </source>
</evidence>
<comment type="caution">
    <text evidence="8">The sequence shown here is derived from an EMBL/GenBank/DDBJ whole genome shotgun (WGS) entry which is preliminary data.</text>
</comment>
<dbReference type="Pfam" id="PF00034">
    <property type="entry name" value="Cytochrom_C"/>
    <property type="match status" value="1"/>
</dbReference>
<evidence type="ECO:0000259" key="7">
    <source>
        <dbReference type="PROSITE" id="PS51007"/>
    </source>
</evidence>
<keyword evidence="6" id="KW-0732">Signal</keyword>
<proteinExistence type="predicted"/>
<evidence type="ECO:0000256" key="3">
    <source>
        <dbReference type="ARBA" id="ARBA00023004"/>
    </source>
</evidence>
<evidence type="ECO:0000313" key="9">
    <source>
        <dbReference type="Proteomes" id="UP001217838"/>
    </source>
</evidence>
<keyword evidence="2 4" id="KW-0479">Metal-binding</keyword>
<feature type="signal peptide" evidence="6">
    <location>
        <begin position="1"/>
        <end position="21"/>
    </location>
</feature>
<protein>
    <submittedName>
        <fullName evidence="8">Cytochrome c</fullName>
    </submittedName>
</protein>
<sequence>MRAPSSSVWRLALLASVVITAACQEEEEGTPSGAMCPEDSTLTWDTFGKDFMANYCTRCHAVAVKGSARQGAPNDHNFESGPLVRLELDHIDKAAAAGPDAINTSMPPSTPMPTEEERRKLGEWVACGAP</sequence>
<accession>A0ABT5BHU9</accession>
<dbReference type="EMBL" id="JAQNDN010000022">
    <property type="protein sequence ID" value="MDC0673730.1"/>
    <property type="molecule type" value="Genomic_DNA"/>
</dbReference>
<feature type="chain" id="PRO_5045368340" evidence="6">
    <location>
        <begin position="22"/>
        <end position="130"/>
    </location>
</feature>
<feature type="region of interest" description="Disordered" evidence="5">
    <location>
        <begin position="97"/>
        <end position="121"/>
    </location>
</feature>
<dbReference type="SUPFAM" id="SSF46626">
    <property type="entry name" value="Cytochrome c"/>
    <property type="match status" value="1"/>
</dbReference>